<accession>A0A8J8CM57</accession>
<dbReference type="AlphaFoldDB" id="A0A8J8CM57"/>
<evidence type="ECO:0000259" key="1">
    <source>
        <dbReference type="Pfam" id="PF14261"/>
    </source>
</evidence>
<evidence type="ECO:0000313" key="3">
    <source>
        <dbReference type="Proteomes" id="UP000646053"/>
    </source>
</evidence>
<dbReference type="Proteomes" id="UP000646053">
    <property type="component" value="Unassembled WGS sequence"/>
</dbReference>
<feature type="domain" description="DUF4351" evidence="1">
    <location>
        <begin position="46"/>
        <end position="66"/>
    </location>
</feature>
<protein>
    <submittedName>
        <fullName evidence="2">DUF4351 domain-containing protein</fullName>
    </submittedName>
</protein>
<reference evidence="2" key="1">
    <citation type="submission" date="2019-12" db="EMBL/GenBank/DDBJ databases">
        <title>High-Quality draft genome sequences of three cyanobacteria isolated from the limestone walls of the Old Cathedral of Coimbra.</title>
        <authorList>
            <person name="Tiago I."/>
            <person name="Soares F."/>
            <person name="Portugal A."/>
        </authorList>
    </citation>
    <scope>NUCLEOTIDE SEQUENCE</scope>
    <source>
        <strain evidence="2">A</strain>
    </source>
</reference>
<dbReference type="Pfam" id="PF14261">
    <property type="entry name" value="DUF4351"/>
    <property type="match status" value="1"/>
</dbReference>
<comment type="caution">
    <text evidence="2">The sequence shown here is derived from an EMBL/GenBank/DDBJ whole genome shotgun (WGS) entry which is preliminary data.</text>
</comment>
<name>A0A8J8CM57_9CYAN</name>
<gene>
    <name evidence="2" type="ORF">GS601_06245</name>
</gene>
<organism evidence="2 3">
    <name type="scientific">Myxacorys almedinensis A</name>
    <dbReference type="NCBI Taxonomy" id="2690445"/>
    <lineage>
        <taxon>Bacteria</taxon>
        <taxon>Bacillati</taxon>
        <taxon>Cyanobacteriota</taxon>
        <taxon>Cyanophyceae</taxon>
        <taxon>Leptolyngbyales</taxon>
        <taxon>Leptolyngbyaceae</taxon>
        <taxon>Myxacorys</taxon>
        <taxon>Myxacorys almedinensis</taxon>
    </lineage>
</organism>
<dbReference type="EMBL" id="WVIE01000005">
    <property type="protein sequence ID" value="NDJ16892.1"/>
    <property type="molecule type" value="Genomic_DNA"/>
</dbReference>
<evidence type="ECO:0000313" key="2">
    <source>
        <dbReference type="EMBL" id="NDJ16892.1"/>
    </source>
</evidence>
<dbReference type="InterPro" id="IPR025587">
    <property type="entry name" value="DUF4351"/>
</dbReference>
<proteinExistence type="predicted"/>
<sequence>MNLPLPSPNSYAHSLIRFTPLSNCLSRRSVLWTTGDSRGDRTDALLEDLGEALLDFTRVADLEAWLEAR</sequence>
<keyword evidence="3" id="KW-1185">Reference proteome</keyword>